<dbReference type="SUPFAM" id="SSF81296">
    <property type="entry name" value="E set domains"/>
    <property type="match status" value="1"/>
</dbReference>
<comment type="function">
    <text evidence="1">Catalyzes the intermembrane transfer of phosphatidylglycerol and phosphatidylinositol.</text>
</comment>
<name>A0A0C2XMF6_AMAMK</name>
<dbReference type="HOGENOM" id="CLU_097982_3_0_1"/>
<evidence type="ECO:0000256" key="6">
    <source>
        <dbReference type="ARBA" id="ARBA00022729"/>
    </source>
</evidence>
<gene>
    <name evidence="10" type="ORF">M378DRAFT_155688</name>
</gene>
<dbReference type="InterPro" id="IPR003172">
    <property type="entry name" value="ML_dom"/>
</dbReference>
<accession>A0A0C2XMF6</accession>
<dbReference type="FunFam" id="2.70.220.10:FF:000002">
    <property type="entry name" value="Phosphatidylglycerol/phosphatidylinositol transfer protein"/>
    <property type="match status" value="1"/>
</dbReference>
<evidence type="ECO:0000256" key="3">
    <source>
        <dbReference type="ARBA" id="ARBA00011245"/>
    </source>
</evidence>
<proteinExistence type="inferred from homology"/>
<dbReference type="GO" id="GO:0032366">
    <property type="term" value="P:intracellular sterol transport"/>
    <property type="evidence" value="ECO:0007669"/>
    <property type="project" value="InterPro"/>
</dbReference>
<dbReference type="InterPro" id="IPR014756">
    <property type="entry name" value="Ig_E-set"/>
</dbReference>
<comment type="subunit">
    <text evidence="3">Monomer.</text>
</comment>
<dbReference type="PANTHER" id="PTHR11306:SF0">
    <property type="entry name" value="PHOSPHATIDYLGLYCEROL_PHOSPHATIDYLINOSITOL TRANSFER PROTEIN"/>
    <property type="match status" value="1"/>
</dbReference>
<evidence type="ECO:0000313" key="10">
    <source>
        <dbReference type="EMBL" id="KIL70751.1"/>
    </source>
</evidence>
<keyword evidence="6 8" id="KW-0732">Signal</keyword>
<evidence type="ECO:0000313" key="11">
    <source>
        <dbReference type="Proteomes" id="UP000054549"/>
    </source>
</evidence>
<dbReference type="EMBL" id="KN818223">
    <property type="protein sequence ID" value="KIL70751.1"/>
    <property type="molecule type" value="Genomic_DNA"/>
</dbReference>
<sequence>MVQFALLSLASLLLASACATPASPQYPTDSDSPVTIKEGWSYIDCGTPGFSVQLDSIVVSPDPPQPGQNLTVTAKGTVSETIKEGAYADVTVKLGLIKLLHKQFDVCEEARNANVSITCPVEPGTYTIDQTVALPKEIPRAKFGVEIRAYTVDEEELLCLNLKVDFMKKPFFHL</sequence>
<evidence type="ECO:0000256" key="2">
    <source>
        <dbReference type="ARBA" id="ARBA00006370"/>
    </source>
</evidence>
<dbReference type="Proteomes" id="UP000054549">
    <property type="component" value="Unassembled WGS sequence"/>
</dbReference>
<comment type="similarity">
    <text evidence="2">Belongs to the NPC2 family.</text>
</comment>
<dbReference type="STRING" id="946122.A0A0C2XMF6"/>
<reference evidence="10 11" key="1">
    <citation type="submission" date="2014-04" db="EMBL/GenBank/DDBJ databases">
        <title>Evolutionary Origins and Diversification of the Mycorrhizal Mutualists.</title>
        <authorList>
            <consortium name="DOE Joint Genome Institute"/>
            <consortium name="Mycorrhizal Genomics Consortium"/>
            <person name="Kohler A."/>
            <person name="Kuo A."/>
            <person name="Nagy L.G."/>
            <person name="Floudas D."/>
            <person name="Copeland A."/>
            <person name="Barry K.W."/>
            <person name="Cichocki N."/>
            <person name="Veneault-Fourrey C."/>
            <person name="LaButti K."/>
            <person name="Lindquist E.A."/>
            <person name="Lipzen A."/>
            <person name="Lundell T."/>
            <person name="Morin E."/>
            <person name="Murat C."/>
            <person name="Riley R."/>
            <person name="Ohm R."/>
            <person name="Sun H."/>
            <person name="Tunlid A."/>
            <person name="Henrissat B."/>
            <person name="Grigoriev I.V."/>
            <person name="Hibbett D.S."/>
            <person name="Martin F."/>
        </authorList>
    </citation>
    <scope>NUCLEOTIDE SEQUENCE [LARGE SCALE GENOMIC DNA]</scope>
    <source>
        <strain evidence="10 11">Koide BX008</strain>
    </source>
</reference>
<dbReference type="InterPro" id="IPR039670">
    <property type="entry name" value="NPC2-like"/>
</dbReference>
<dbReference type="Pfam" id="PF02221">
    <property type="entry name" value="E1_DerP2_DerF2"/>
    <property type="match status" value="1"/>
</dbReference>
<dbReference type="InterPro" id="IPR036846">
    <property type="entry name" value="GM2-AP_sf"/>
</dbReference>
<keyword evidence="11" id="KW-1185">Reference proteome</keyword>
<protein>
    <recommendedName>
        <fullName evidence="4">Phosphatidylglycerol/phosphatidylinositol transfer protein</fullName>
    </recommendedName>
</protein>
<organism evidence="10 11">
    <name type="scientific">Amanita muscaria (strain Koide BX008)</name>
    <dbReference type="NCBI Taxonomy" id="946122"/>
    <lineage>
        <taxon>Eukaryota</taxon>
        <taxon>Fungi</taxon>
        <taxon>Dikarya</taxon>
        <taxon>Basidiomycota</taxon>
        <taxon>Agaricomycotina</taxon>
        <taxon>Agaricomycetes</taxon>
        <taxon>Agaricomycetidae</taxon>
        <taxon>Agaricales</taxon>
        <taxon>Pluteineae</taxon>
        <taxon>Amanitaceae</taxon>
        <taxon>Amanita</taxon>
    </lineage>
</organism>
<feature type="signal peptide" evidence="8">
    <location>
        <begin position="1"/>
        <end position="19"/>
    </location>
</feature>
<keyword evidence="7" id="KW-0445">Lipid transport</keyword>
<feature type="domain" description="MD-2-related lipid-recognition" evidence="9">
    <location>
        <begin position="42"/>
        <end position="164"/>
    </location>
</feature>
<dbReference type="AlphaFoldDB" id="A0A0C2XMF6"/>
<dbReference type="Gene3D" id="2.70.220.10">
    <property type="entry name" value="Ganglioside GM2 activator"/>
    <property type="match status" value="2"/>
</dbReference>
<dbReference type="InterPro" id="IPR033917">
    <property type="entry name" value="ML_PG-PI_TP"/>
</dbReference>
<evidence type="ECO:0000259" key="9">
    <source>
        <dbReference type="SMART" id="SM00737"/>
    </source>
</evidence>
<evidence type="ECO:0000256" key="1">
    <source>
        <dbReference type="ARBA" id="ARBA00002053"/>
    </source>
</evidence>
<dbReference type="FunCoup" id="A0A0C2XMF6">
    <property type="interactions" value="1"/>
</dbReference>
<dbReference type="SMART" id="SM00737">
    <property type="entry name" value="ML"/>
    <property type="match status" value="1"/>
</dbReference>
<dbReference type="OrthoDB" id="6409159at2759"/>
<keyword evidence="5" id="KW-0813">Transport</keyword>
<dbReference type="InParanoid" id="A0A0C2XMF6"/>
<dbReference type="GO" id="GO:0032934">
    <property type="term" value="F:sterol binding"/>
    <property type="evidence" value="ECO:0007669"/>
    <property type="project" value="InterPro"/>
</dbReference>
<feature type="chain" id="PRO_5002159035" description="Phosphatidylglycerol/phosphatidylinositol transfer protein" evidence="8">
    <location>
        <begin position="20"/>
        <end position="174"/>
    </location>
</feature>
<evidence type="ECO:0000256" key="8">
    <source>
        <dbReference type="SAM" id="SignalP"/>
    </source>
</evidence>
<evidence type="ECO:0000256" key="7">
    <source>
        <dbReference type="ARBA" id="ARBA00023055"/>
    </source>
</evidence>
<dbReference type="PANTHER" id="PTHR11306">
    <property type="entry name" value="NIEMANN PICK TYPE C2 PROTEIN NPC2-RELATED"/>
    <property type="match status" value="1"/>
</dbReference>
<evidence type="ECO:0000256" key="5">
    <source>
        <dbReference type="ARBA" id="ARBA00022448"/>
    </source>
</evidence>
<dbReference type="CDD" id="cd00917">
    <property type="entry name" value="PG-PI_TP"/>
    <property type="match status" value="1"/>
</dbReference>
<evidence type="ECO:0000256" key="4">
    <source>
        <dbReference type="ARBA" id="ARBA00016056"/>
    </source>
</evidence>